<dbReference type="EMBL" id="JAAXKZ010000155">
    <property type="protein sequence ID" value="NMH95100.1"/>
    <property type="molecule type" value="Genomic_DNA"/>
</dbReference>
<dbReference type="RefSeq" id="WP_169415766.1">
    <property type="nucleotide sequence ID" value="NZ_JAAXKZ010000155.1"/>
</dbReference>
<evidence type="ECO:0000313" key="4">
    <source>
        <dbReference type="Proteomes" id="UP000586918"/>
    </source>
</evidence>
<reference evidence="3 4" key="1">
    <citation type="submission" date="2020-04" db="EMBL/GenBank/DDBJ databases">
        <authorList>
            <person name="Klaysubun C."/>
            <person name="Duangmal K."/>
            <person name="Lipun K."/>
        </authorList>
    </citation>
    <scope>NUCLEOTIDE SEQUENCE [LARGE SCALE GENOMIC DNA]</scope>
    <source>
        <strain evidence="3 4">DSM 45300</strain>
    </source>
</reference>
<organism evidence="3 4">
    <name type="scientific">Pseudonocardia bannensis</name>
    <dbReference type="NCBI Taxonomy" id="630973"/>
    <lineage>
        <taxon>Bacteria</taxon>
        <taxon>Bacillati</taxon>
        <taxon>Actinomycetota</taxon>
        <taxon>Actinomycetes</taxon>
        <taxon>Pseudonocardiales</taxon>
        <taxon>Pseudonocardiaceae</taxon>
        <taxon>Pseudonocardia</taxon>
    </lineage>
</organism>
<feature type="compositionally biased region" description="Low complexity" evidence="1">
    <location>
        <begin position="85"/>
        <end position="109"/>
    </location>
</feature>
<evidence type="ECO:0000313" key="3">
    <source>
        <dbReference type="EMBL" id="NMH95100.1"/>
    </source>
</evidence>
<proteinExistence type="predicted"/>
<dbReference type="AlphaFoldDB" id="A0A848DQG9"/>
<dbReference type="Proteomes" id="UP000586918">
    <property type="component" value="Unassembled WGS sequence"/>
</dbReference>
<feature type="region of interest" description="Disordered" evidence="1">
    <location>
        <begin position="71"/>
        <end position="109"/>
    </location>
</feature>
<comment type="caution">
    <text evidence="3">The sequence shown here is derived from an EMBL/GenBank/DDBJ whole genome shotgun (WGS) entry which is preliminary data.</text>
</comment>
<keyword evidence="2" id="KW-0812">Transmembrane</keyword>
<protein>
    <recommendedName>
        <fullName evidence="5">Septum formation initiator</fullName>
    </recommendedName>
</protein>
<keyword evidence="2" id="KW-1133">Transmembrane helix</keyword>
<keyword evidence="2" id="KW-0472">Membrane</keyword>
<gene>
    <name evidence="3" type="ORF">HF519_26780</name>
</gene>
<sequence length="181" mass="18040">MSRPEPDRPARRPGRGRGATLLVLWTLAVVGATLVGMTAVGAIGSGIVGSAQRPLSQAEIDARLAAAPTAGTVLPGSARPPEPVTPATSAATTSGTTASGTTASGTTGVVPAGPAGTVLARCVNGVPSVVAVNPAQGYGARDEHEGGDRPRVRFESDTGRVEVRLGCQDGRPTGELRVDGD</sequence>
<evidence type="ECO:0000256" key="2">
    <source>
        <dbReference type="SAM" id="Phobius"/>
    </source>
</evidence>
<keyword evidence="4" id="KW-1185">Reference proteome</keyword>
<accession>A0A848DQG9</accession>
<evidence type="ECO:0008006" key="5">
    <source>
        <dbReference type="Google" id="ProtNLM"/>
    </source>
</evidence>
<name>A0A848DQG9_9PSEU</name>
<feature type="transmembrane region" description="Helical" evidence="2">
    <location>
        <begin position="21"/>
        <end position="48"/>
    </location>
</feature>
<evidence type="ECO:0000256" key="1">
    <source>
        <dbReference type="SAM" id="MobiDB-lite"/>
    </source>
</evidence>